<feature type="domain" description="Calcineurin-like phosphoesterase" evidence="1">
    <location>
        <begin position="1"/>
        <end position="83"/>
    </location>
</feature>
<dbReference type="Proteomes" id="UP000679179">
    <property type="component" value="Unassembled WGS sequence"/>
</dbReference>
<gene>
    <name evidence="2" type="ORF">CPJCM30710_12270</name>
</gene>
<reference evidence="2" key="1">
    <citation type="submission" date="2021-03" db="EMBL/GenBank/DDBJ databases">
        <title>Taxonomic study of Clostridium polyendosporum from meadow-gley soil under rice.</title>
        <authorList>
            <person name="Kobayashi H."/>
            <person name="Tanizawa Y."/>
            <person name="Yagura M."/>
        </authorList>
    </citation>
    <scope>NUCLEOTIDE SEQUENCE</scope>
    <source>
        <strain evidence="2">JCM 30710</strain>
    </source>
</reference>
<dbReference type="Pfam" id="PF00149">
    <property type="entry name" value="Metallophos"/>
    <property type="match status" value="1"/>
</dbReference>
<dbReference type="AlphaFoldDB" id="A0A919VGE9"/>
<dbReference type="SUPFAM" id="SSF56300">
    <property type="entry name" value="Metallo-dependent phosphatases"/>
    <property type="match status" value="1"/>
</dbReference>
<keyword evidence="3" id="KW-1185">Reference proteome</keyword>
<sequence>MRFIVLGDSKGKENGINEKIIKAIRSETCKLNPKPQFIVMCGDTVAGSSKEEILAIQLKNLRNLLEKYHPNNPLIPVVSNHEVNIEPTDDRFEKIFS</sequence>
<protein>
    <recommendedName>
        <fullName evidence="1">Calcineurin-like phosphoesterase domain-containing protein</fullName>
    </recommendedName>
</protein>
<dbReference type="GO" id="GO:0016787">
    <property type="term" value="F:hydrolase activity"/>
    <property type="evidence" value="ECO:0007669"/>
    <property type="project" value="InterPro"/>
</dbReference>
<dbReference type="InterPro" id="IPR004843">
    <property type="entry name" value="Calcineurin-like_PHP"/>
</dbReference>
<dbReference type="InterPro" id="IPR029052">
    <property type="entry name" value="Metallo-depent_PP-like"/>
</dbReference>
<name>A0A919VGE9_9CLOT</name>
<dbReference type="EMBL" id="BOPZ01000007">
    <property type="protein sequence ID" value="GIM28561.1"/>
    <property type="molecule type" value="Genomic_DNA"/>
</dbReference>
<evidence type="ECO:0000313" key="2">
    <source>
        <dbReference type="EMBL" id="GIM28561.1"/>
    </source>
</evidence>
<organism evidence="2 3">
    <name type="scientific">Clostridium polyendosporum</name>
    <dbReference type="NCBI Taxonomy" id="69208"/>
    <lineage>
        <taxon>Bacteria</taxon>
        <taxon>Bacillati</taxon>
        <taxon>Bacillota</taxon>
        <taxon>Clostridia</taxon>
        <taxon>Eubacteriales</taxon>
        <taxon>Clostridiaceae</taxon>
        <taxon>Clostridium</taxon>
    </lineage>
</organism>
<proteinExistence type="predicted"/>
<evidence type="ECO:0000313" key="3">
    <source>
        <dbReference type="Proteomes" id="UP000679179"/>
    </source>
</evidence>
<evidence type="ECO:0000259" key="1">
    <source>
        <dbReference type="Pfam" id="PF00149"/>
    </source>
</evidence>
<accession>A0A919VGE9</accession>
<dbReference type="Gene3D" id="3.60.21.10">
    <property type="match status" value="1"/>
</dbReference>
<comment type="caution">
    <text evidence="2">The sequence shown here is derived from an EMBL/GenBank/DDBJ whole genome shotgun (WGS) entry which is preliminary data.</text>
</comment>
<dbReference type="RefSeq" id="WP_246503478.1">
    <property type="nucleotide sequence ID" value="NZ_BOPZ01000007.1"/>
</dbReference>